<comment type="similarity">
    <text evidence="2 7">Belongs to the major facilitator superfamily. Sugar transporter (TC 2.A.1.1) family.</text>
</comment>
<feature type="transmembrane region" description="Helical" evidence="8">
    <location>
        <begin position="184"/>
        <end position="206"/>
    </location>
</feature>
<dbReference type="EMBL" id="CP014500">
    <property type="protein sequence ID" value="ANB11002.1"/>
    <property type="molecule type" value="Genomic_DNA"/>
</dbReference>
<dbReference type="InterPro" id="IPR005828">
    <property type="entry name" value="MFS_sugar_transport-like"/>
</dbReference>
<dbReference type="Proteomes" id="UP000189580">
    <property type="component" value="Chromosome c"/>
</dbReference>
<dbReference type="PANTHER" id="PTHR48022">
    <property type="entry name" value="PLASTIDIC GLUCOSE TRANSPORTER 4"/>
    <property type="match status" value="1"/>
</dbReference>
<dbReference type="SUPFAM" id="SSF103473">
    <property type="entry name" value="MFS general substrate transporter"/>
    <property type="match status" value="1"/>
</dbReference>
<organism evidence="10 11">
    <name type="scientific">Sugiyamaella lignohabitans</name>
    <dbReference type="NCBI Taxonomy" id="796027"/>
    <lineage>
        <taxon>Eukaryota</taxon>
        <taxon>Fungi</taxon>
        <taxon>Dikarya</taxon>
        <taxon>Ascomycota</taxon>
        <taxon>Saccharomycotina</taxon>
        <taxon>Dipodascomycetes</taxon>
        <taxon>Dipodascales</taxon>
        <taxon>Trichomonascaceae</taxon>
        <taxon>Sugiyamaella</taxon>
    </lineage>
</organism>
<dbReference type="OrthoDB" id="6133115at2759"/>
<feature type="transmembrane region" description="Helical" evidence="8">
    <location>
        <begin position="450"/>
        <end position="471"/>
    </location>
</feature>
<evidence type="ECO:0000256" key="1">
    <source>
        <dbReference type="ARBA" id="ARBA00004141"/>
    </source>
</evidence>
<feature type="transmembrane region" description="Helical" evidence="8">
    <location>
        <begin position="65"/>
        <end position="87"/>
    </location>
</feature>
<proteinExistence type="inferred from homology"/>
<dbReference type="GeneID" id="30035856"/>
<accession>A0A167BZ27</accession>
<evidence type="ECO:0000256" key="4">
    <source>
        <dbReference type="ARBA" id="ARBA00022692"/>
    </source>
</evidence>
<feature type="transmembrane region" description="Helical" evidence="8">
    <location>
        <begin position="22"/>
        <end position="45"/>
    </location>
</feature>
<dbReference type="PRINTS" id="PR00171">
    <property type="entry name" value="SUGRTRNSPORT"/>
</dbReference>
<dbReference type="KEGG" id="slb:AWJ20_3796"/>
<evidence type="ECO:0000313" key="11">
    <source>
        <dbReference type="Proteomes" id="UP000189580"/>
    </source>
</evidence>
<keyword evidence="11" id="KW-1185">Reference proteome</keyword>
<evidence type="ECO:0000256" key="2">
    <source>
        <dbReference type="ARBA" id="ARBA00010992"/>
    </source>
</evidence>
<dbReference type="InterPro" id="IPR050360">
    <property type="entry name" value="MFS_Sugar_Transporters"/>
</dbReference>
<keyword evidence="4 8" id="KW-0812">Transmembrane</keyword>
<sequence length="491" mass="54189">MFAIPWFDSNPEGFFKLKGSRLIWATAILSSLGFSMIGYGNALMGGIINEEPFKQRFDYPSSSEIGFITAIYGVGAFVGSILTSLVGDSFGRRKSIAIGAIVMILGSLVQSSAITLRSLSVGRFVSGTGLGFLNSTIPVLQNEVSPHGERGMYVAVYCTTLNVGILVAYWVNFSLRNLGSDKSWRLPILLQIFILAPILALTVLTCESPRWLLLKDRDSNALQVLANLENSEPDDPLVEDKFHSLKESVVWDTVDAEQSSFWQDFYNPNDIIATKRLWISLSVQIFQQLGGINVLIYYCPILFEDSIKLSSQTSSQLSVLLQIWLVVTSMVPWSLLDRVGRRPLILGGISGQGASMLMQAIFIYQLNIHGNSNDSEKSSLSIWAILSIVTLFTFEASFAIGMQASVWVYCSEILPLRLRGRGTSLATSANWATNSVLVHLAPVVLEKLNYASFLILAALNFTFLPVAYLAFCETKGLSLEQVDQLFLEHQD</sequence>
<evidence type="ECO:0000256" key="6">
    <source>
        <dbReference type="ARBA" id="ARBA00023136"/>
    </source>
</evidence>
<feature type="transmembrane region" description="Helical" evidence="8">
    <location>
        <begin position="382"/>
        <end position="410"/>
    </location>
</feature>
<dbReference type="NCBIfam" id="TIGR00879">
    <property type="entry name" value="SP"/>
    <property type="match status" value="1"/>
</dbReference>
<reference evidence="10 11" key="1">
    <citation type="submission" date="2016-02" db="EMBL/GenBank/DDBJ databases">
        <title>Complete genome sequence and transcriptome regulation of the pentose utilising yeast Sugiyamaella lignohabitans.</title>
        <authorList>
            <person name="Bellasio M."/>
            <person name="Peymann A."/>
            <person name="Valli M."/>
            <person name="Sipitzky M."/>
            <person name="Graf A."/>
            <person name="Sauer M."/>
            <person name="Marx H."/>
            <person name="Mattanovich D."/>
        </authorList>
    </citation>
    <scope>NUCLEOTIDE SEQUENCE [LARGE SCALE GENOMIC DNA]</scope>
    <source>
        <strain evidence="10 11">CBS 10342</strain>
    </source>
</reference>
<gene>
    <name evidence="10" type="primary">STL1</name>
    <name evidence="10" type="ORF">AWJ20_3796</name>
</gene>
<evidence type="ECO:0000256" key="7">
    <source>
        <dbReference type="RuleBase" id="RU003346"/>
    </source>
</evidence>
<dbReference type="GO" id="GO:0016020">
    <property type="term" value="C:membrane"/>
    <property type="evidence" value="ECO:0007669"/>
    <property type="project" value="UniProtKB-SubCell"/>
</dbReference>
<evidence type="ECO:0000256" key="5">
    <source>
        <dbReference type="ARBA" id="ARBA00022989"/>
    </source>
</evidence>
<evidence type="ECO:0000256" key="3">
    <source>
        <dbReference type="ARBA" id="ARBA00022448"/>
    </source>
</evidence>
<dbReference type="RefSeq" id="XP_018733479.1">
    <property type="nucleotide sequence ID" value="XM_018880827.1"/>
</dbReference>
<feature type="domain" description="Major facilitator superfamily (MFS) profile" evidence="9">
    <location>
        <begin position="26"/>
        <end position="475"/>
    </location>
</feature>
<feature type="transmembrane region" description="Helical" evidence="8">
    <location>
        <begin position="315"/>
        <end position="336"/>
    </location>
</feature>
<keyword evidence="3 7" id="KW-0813">Transport</keyword>
<protein>
    <submittedName>
        <fullName evidence="10">Glucose-inactivated glycerol proton symporter STL1</fullName>
    </submittedName>
</protein>
<feature type="transmembrane region" description="Helical" evidence="8">
    <location>
        <begin position="343"/>
        <end position="362"/>
    </location>
</feature>
<evidence type="ECO:0000256" key="8">
    <source>
        <dbReference type="SAM" id="Phobius"/>
    </source>
</evidence>
<keyword evidence="5 8" id="KW-1133">Transmembrane helix</keyword>
<dbReference type="AlphaFoldDB" id="A0A167BZ27"/>
<dbReference type="InterPro" id="IPR036259">
    <property type="entry name" value="MFS_trans_sf"/>
</dbReference>
<evidence type="ECO:0000313" key="10">
    <source>
        <dbReference type="EMBL" id="ANB11002.1"/>
    </source>
</evidence>
<name>A0A167BZ27_9ASCO</name>
<comment type="subcellular location">
    <subcellularLocation>
        <location evidence="1">Membrane</location>
        <topology evidence="1">Multi-pass membrane protein</topology>
    </subcellularLocation>
</comment>
<feature type="transmembrane region" description="Helical" evidence="8">
    <location>
        <begin position="422"/>
        <end position="444"/>
    </location>
</feature>
<keyword evidence="6 8" id="KW-0472">Membrane</keyword>
<evidence type="ECO:0000259" key="9">
    <source>
        <dbReference type="PROSITE" id="PS50850"/>
    </source>
</evidence>
<dbReference type="InterPro" id="IPR020846">
    <property type="entry name" value="MFS_dom"/>
</dbReference>
<feature type="transmembrane region" description="Helical" evidence="8">
    <location>
        <begin position="285"/>
        <end position="303"/>
    </location>
</feature>
<dbReference type="Gene3D" id="1.20.1250.20">
    <property type="entry name" value="MFS general substrate transporter like domains"/>
    <property type="match status" value="1"/>
</dbReference>
<dbReference type="Pfam" id="PF00083">
    <property type="entry name" value="Sugar_tr"/>
    <property type="match status" value="1"/>
</dbReference>
<feature type="transmembrane region" description="Helical" evidence="8">
    <location>
        <begin position="152"/>
        <end position="172"/>
    </location>
</feature>
<dbReference type="PROSITE" id="PS50850">
    <property type="entry name" value="MFS"/>
    <property type="match status" value="1"/>
</dbReference>
<dbReference type="PANTHER" id="PTHR48022:SF28">
    <property type="entry name" value="MAJOR FACILITATOR SUPERFAMILY (MFS) PROFILE DOMAIN-CONTAINING PROTEIN-RELATED"/>
    <property type="match status" value="1"/>
</dbReference>
<feature type="transmembrane region" description="Helical" evidence="8">
    <location>
        <begin position="96"/>
        <end position="115"/>
    </location>
</feature>
<dbReference type="InterPro" id="IPR003663">
    <property type="entry name" value="Sugar/inositol_transpt"/>
</dbReference>
<dbReference type="GO" id="GO:0005351">
    <property type="term" value="F:carbohydrate:proton symporter activity"/>
    <property type="evidence" value="ECO:0007669"/>
    <property type="project" value="TreeGrafter"/>
</dbReference>